<evidence type="ECO:0000313" key="2">
    <source>
        <dbReference type="Proteomes" id="UP000246005"/>
    </source>
</evidence>
<protein>
    <submittedName>
        <fullName evidence="1">Uncharacterized protein</fullName>
    </submittedName>
</protein>
<dbReference type="AlphaFoldDB" id="A0A316HKV4"/>
<dbReference type="EMBL" id="QGHB01000023">
    <property type="protein sequence ID" value="PWK80660.1"/>
    <property type="molecule type" value="Genomic_DNA"/>
</dbReference>
<proteinExistence type="predicted"/>
<accession>A0A316HKV4</accession>
<evidence type="ECO:0000313" key="1">
    <source>
        <dbReference type="EMBL" id="PWK80660.1"/>
    </source>
</evidence>
<dbReference type="Proteomes" id="UP000246005">
    <property type="component" value="Unassembled WGS sequence"/>
</dbReference>
<organism evidence="1 2">
    <name type="scientific">Lentzea atacamensis</name>
    <dbReference type="NCBI Taxonomy" id="531938"/>
    <lineage>
        <taxon>Bacteria</taxon>
        <taxon>Bacillati</taxon>
        <taxon>Actinomycetota</taxon>
        <taxon>Actinomycetes</taxon>
        <taxon>Pseudonocardiales</taxon>
        <taxon>Pseudonocardiaceae</taxon>
        <taxon>Lentzea</taxon>
    </lineage>
</organism>
<comment type="caution">
    <text evidence="1">The sequence shown here is derived from an EMBL/GenBank/DDBJ whole genome shotgun (WGS) entry which is preliminary data.</text>
</comment>
<gene>
    <name evidence="1" type="ORF">C8D88_12324</name>
</gene>
<name>A0A316HKV4_9PSEU</name>
<sequence length="56" mass="6021">MTPDEWLADFEANTAELQRNAACGVPKVGRVSLTCALGCCGFVLVDQATENWLAAY</sequence>
<reference evidence="1 2" key="1">
    <citation type="submission" date="2018-05" db="EMBL/GenBank/DDBJ databases">
        <title>Genomic Encyclopedia of Type Strains, Phase IV (KMG-IV): sequencing the most valuable type-strain genomes for metagenomic binning, comparative biology and taxonomic classification.</title>
        <authorList>
            <person name="Goeker M."/>
        </authorList>
    </citation>
    <scope>NUCLEOTIDE SEQUENCE [LARGE SCALE GENOMIC DNA]</scope>
    <source>
        <strain evidence="1 2">DSM 45480</strain>
    </source>
</reference>